<keyword evidence="2" id="KW-1185">Reference proteome</keyword>
<organism evidence="1 2">
    <name type="scientific">Fusarium decemcellulare</name>
    <dbReference type="NCBI Taxonomy" id="57161"/>
    <lineage>
        <taxon>Eukaryota</taxon>
        <taxon>Fungi</taxon>
        <taxon>Dikarya</taxon>
        <taxon>Ascomycota</taxon>
        <taxon>Pezizomycotina</taxon>
        <taxon>Sordariomycetes</taxon>
        <taxon>Hypocreomycetidae</taxon>
        <taxon>Hypocreales</taxon>
        <taxon>Nectriaceae</taxon>
        <taxon>Fusarium</taxon>
        <taxon>Fusarium decemcellulare species complex</taxon>
    </lineage>
</organism>
<evidence type="ECO:0000313" key="1">
    <source>
        <dbReference type="EMBL" id="KAJ3547695.1"/>
    </source>
</evidence>
<evidence type="ECO:0000313" key="2">
    <source>
        <dbReference type="Proteomes" id="UP001148629"/>
    </source>
</evidence>
<accession>A0ACC1SWD6</accession>
<dbReference type="Proteomes" id="UP001148629">
    <property type="component" value="Unassembled WGS sequence"/>
</dbReference>
<protein>
    <submittedName>
        <fullName evidence="1">Uncharacterized protein</fullName>
    </submittedName>
</protein>
<reference evidence="1" key="1">
    <citation type="submission" date="2022-08" db="EMBL/GenBank/DDBJ databases">
        <title>Genome Sequence of Fusarium decemcellulare.</title>
        <authorList>
            <person name="Buettner E."/>
        </authorList>
    </citation>
    <scope>NUCLEOTIDE SEQUENCE</scope>
    <source>
        <strain evidence="1">Babe19</strain>
    </source>
</reference>
<comment type="caution">
    <text evidence="1">The sequence shown here is derived from an EMBL/GenBank/DDBJ whole genome shotgun (WGS) entry which is preliminary data.</text>
</comment>
<proteinExistence type="predicted"/>
<name>A0ACC1SWD6_9HYPO</name>
<gene>
    <name evidence="1" type="ORF">NM208_g1382</name>
</gene>
<dbReference type="EMBL" id="JANRMS010000070">
    <property type="protein sequence ID" value="KAJ3547695.1"/>
    <property type="molecule type" value="Genomic_DNA"/>
</dbReference>
<sequence length="259" mass="29454">MTARTQILDTPEGISFYHQSDEEARWLYDEIFKERCYDTVRLPEKPLIIDAGANIGLFTLFAKKNYPAAQIMAFEPASENVEIMKQNISLHKLSDVEIYECALGSKNETRNLTFFPNTPSNATLCTDEKDQWLKFIADKISPEIADRMGYGARETPVSVKRLSDFLHDRENLTRVDLLKIDVEGGELDVIEGVDDKHLPLIQNIVMEVWDPNGQLEAAKKALQSKGYTVEASLVPWKMGRAETLKMYMVTARRTSTEQS</sequence>